<evidence type="ECO:0000313" key="4">
    <source>
        <dbReference type="EMBL" id="RII98017.1"/>
    </source>
</evidence>
<dbReference type="InterPro" id="IPR051400">
    <property type="entry name" value="HAD-like_hydrolase"/>
</dbReference>
<dbReference type="SUPFAM" id="SSF56784">
    <property type="entry name" value="HAD-like"/>
    <property type="match status" value="1"/>
</dbReference>
<comment type="caution">
    <text evidence="4">The sequence shown here is derived from an EMBL/GenBank/DDBJ whole genome shotgun (WGS) entry which is preliminary data.</text>
</comment>
<dbReference type="Gene3D" id="1.20.120.1600">
    <property type="match status" value="1"/>
</dbReference>
<keyword evidence="3" id="KW-0460">Magnesium</keyword>
<keyword evidence="2 4" id="KW-0378">Hydrolase</keyword>
<dbReference type="InterPro" id="IPR041492">
    <property type="entry name" value="HAD_2"/>
</dbReference>
<name>A0A399NW52_9MICO</name>
<protein>
    <submittedName>
        <fullName evidence="4">HAD family hydrolase</fullName>
    </submittedName>
</protein>
<evidence type="ECO:0000313" key="5">
    <source>
        <dbReference type="Proteomes" id="UP000266298"/>
    </source>
</evidence>
<comment type="cofactor">
    <cofactor evidence="1">
        <name>Mg(2+)</name>
        <dbReference type="ChEBI" id="CHEBI:18420"/>
    </cofactor>
</comment>
<reference evidence="4 5" key="1">
    <citation type="submission" date="2018-08" db="EMBL/GenBank/DDBJ databases">
        <title>Genome Sequence of Clavibacter michiganensis Subspecies type strains, and the Atypical Peach-Colored Strains Isolated from Tomato.</title>
        <authorList>
            <person name="Osdaghi E."/>
            <person name="Portier P."/>
            <person name="Briand M."/>
            <person name="Jacques M.-A."/>
        </authorList>
    </citation>
    <scope>NUCLEOTIDE SEQUENCE [LARGE SCALE GENOMIC DNA]</scope>
    <source>
        <strain evidence="4 5">CFBP 7493</strain>
    </source>
</reference>
<dbReference type="GO" id="GO:0016787">
    <property type="term" value="F:hydrolase activity"/>
    <property type="evidence" value="ECO:0007669"/>
    <property type="project" value="UniProtKB-KW"/>
</dbReference>
<evidence type="ECO:0000256" key="1">
    <source>
        <dbReference type="ARBA" id="ARBA00001946"/>
    </source>
</evidence>
<dbReference type="RefSeq" id="WP_043582980.1">
    <property type="nucleotide sequence ID" value="NZ_QWEC01000044.1"/>
</dbReference>
<dbReference type="NCBIfam" id="TIGR01549">
    <property type="entry name" value="HAD-SF-IA-v1"/>
    <property type="match status" value="1"/>
</dbReference>
<accession>A0A399NW52</accession>
<proteinExistence type="predicted"/>
<dbReference type="AlphaFoldDB" id="A0A399NW52"/>
<dbReference type="Gene3D" id="3.40.50.1000">
    <property type="entry name" value="HAD superfamily/HAD-like"/>
    <property type="match status" value="1"/>
</dbReference>
<dbReference type="InterPro" id="IPR006439">
    <property type="entry name" value="HAD-SF_hydro_IA"/>
</dbReference>
<dbReference type="EMBL" id="QWEC01000044">
    <property type="protein sequence ID" value="RII98017.1"/>
    <property type="molecule type" value="Genomic_DNA"/>
</dbReference>
<gene>
    <name evidence="4" type="ORF">DZF96_04870</name>
</gene>
<evidence type="ECO:0000256" key="2">
    <source>
        <dbReference type="ARBA" id="ARBA00022801"/>
    </source>
</evidence>
<dbReference type="GO" id="GO:0044281">
    <property type="term" value="P:small molecule metabolic process"/>
    <property type="evidence" value="ECO:0007669"/>
    <property type="project" value="UniProtKB-ARBA"/>
</dbReference>
<organism evidence="4 5">
    <name type="scientific">Clavibacter michiganensis</name>
    <dbReference type="NCBI Taxonomy" id="28447"/>
    <lineage>
        <taxon>Bacteria</taxon>
        <taxon>Bacillati</taxon>
        <taxon>Actinomycetota</taxon>
        <taxon>Actinomycetes</taxon>
        <taxon>Micrococcales</taxon>
        <taxon>Microbacteriaceae</taxon>
        <taxon>Clavibacter</taxon>
    </lineage>
</organism>
<dbReference type="InterPro" id="IPR036412">
    <property type="entry name" value="HAD-like_sf"/>
</dbReference>
<dbReference type="PANTHER" id="PTHR46470">
    <property type="entry name" value="N-ACYLNEURAMINATE-9-PHOSPHATASE"/>
    <property type="match status" value="1"/>
</dbReference>
<dbReference type="InterPro" id="IPR023214">
    <property type="entry name" value="HAD_sf"/>
</dbReference>
<dbReference type="SFLD" id="SFLDS00003">
    <property type="entry name" value="Haloacid_Dehalogenase"/>
    <property type="match status" value="1"/>
</dbReference>
<sequence length="219" mass="24178">MPVLLDLDNTLVDRDGAFSSWAASAVVEWGGDESDVLWLIDADRSGYTPRRELAQMIQERLTPPCSTDAIVDRLLYEHVDVIECYPGVVDELERMTRAGISLVVVTNGESEQQRMKLRRTGLDRVVAASVISAELGAKKPDRRIFDAARAAAPDDGCAWMVGDHVTVDMAGARAAGLSTAWVGHDRPWPETWMPDLAASRPDDVVSRVRDRVLRRGVPR</sequence>
<dbReference type="Pfam" id="PF13419">
    <property type="entry name" value="HAD_2"/>
    <property type="match status" value="1"/>
</dbReference>
<evidence type="ECO:0000256" key="3">
    <source>
        <dbReference type="ARBA" id="ARBA00022842"/>
    </source>
</evidence>
<dbReference type="SFLD" id="SFLDG01129">
    <property type="entry name" value="C1.5:_HAD__Beta-PGM__Phosphata"/>
    <property type="match status" value="1"/>
</dbReference>
<dbReference type="Proteomes" id="UP000266298">
    <property type="component" value="Unassembled WGS sequence"/>
</dbReference>